<dbReference type="PROSITE" id="PS51257">
    <property type="entry name" value="PROKAR_LIPOPROTEIN"/>
    <property type="match status" value="1"/>
</dbReference>
<gene>
    <name evidence="1" type="ORF">GCM10011396_06430</name>
</gene>
<keyword evidence="2" id="KW-1185">Reference proteome</keyword>
<reference evidence="1" key="1">
    <citation type="journal article" date="2014" name="Int. J. Syst. Evol. Microbiol.">
        <title>Complete genome sequence of Corynebacterium casei LMG S-19264T (=DSM 44701T), isolated from a smear-ripened cheese.</title>
        <authorList>
            <consortium name="US DOE Joint Genome Institute (JGI-PGF)"/>
            <person name="Walter F."/>
            <person name="Albersmeier A."/>
            <person name="Kalinowski J."/>
            <person name="Ruckert C."/>
        </authorList>
    </citation>
    <scope>NUCLEOTIDE SEQUENCE</scope>
    <source>
        <strain evidence="1">CGMCC 1.10998</strain>
    </source>
</reference>
<dbReference type="EMBL" id="BMED01000001">
    <property type="protein sequence ID" value="GGC62266.1"/>
    <property type="molecule type" value="Genomic_DNA"/>
</dbReference>
<comment type="caution">
    <text evidence="1">The sequence shown here is derived from an EMBL/GenBank/DDBJ whole genome shotgun (WGS) entry which is preliminary data.</text>
</comment>
<name>A0A916U7Q0_9BURK</name>
<sequence length="122" mass="12051">MASKNQKIHGIIHTAAAACAGVGGGLAQVPGSDAAVIVPLQTAMISAIAAEHGVTLTKAAAADILLTFAATTGGRWISQVLVGWVPGVGNVINASTAAAITEAVGWAANTYFSKNTTDVPVA</sequence>
<dbReference type="AlphaFoldDB" id="A0A916U7Q0"/>
<dbReference type="Proteomes" id="UP000637423">
    <property type="component" value="Unassembled WGS sequence"/>
</dbReference>
<evidence type="ECO:0000313" key="1">
    <source>
        <dbReference type="EMBL" id="GGC62266.1"/>
    </source>
</evidence>
<reference evidence="1" key="2">
    <citation type="submission" date="2020-09" db="EMBL/GenBank/DDBJ databases">
        <authorList>
            <person name="Sun Q."/>
            <person name="Zhou Y."/>
        </authorList>
    </citation>
    <scope>NUCLEOTIDE SEQUENCE</scope>
    <source>
        <strain evidence="1">CGMCC 1.10998</strain>
    </source>
</reference>
<evidence type="ECO:0008006" key="3">
    <source>
        <dbReference type="Google" id="ProtNLM"/>
    </source>
</evidence>
<accession>A0A916U7Q0</accession>
<evidence type="ECO:0000313" key="2">
    <source>
        <dbReference type="Proteomes" id="UP000637423"/>
    </source>
</evidence>
<protein>
    <recommendedName>
        <fullName evidence="3">DUF697 domain-containing protein</fullName>
    </recommendedName>
</protein>
<organism evidence="1 2">
    <name type="scientific">Undibacterium terreum</name>
    <dbReference type="NCBI Taxonomy" id="1224302"/>
    <lineage>
        <taxon>Bacteria</taxon>
        <taxon>Pseudomonadati</taxon>
        <taxon>Pseudomonadota</taxon>
        <taxon>Betaproteobacteria</taxon>
        <taxon>Burkholderiales</taxon>
        <taxon>Oxalobacteraceae</taxon>
        <taxon>Undibacterium</taxon>
    </lineage>
</organism>
<proteinExistence type="predicted"/>